<dbReference type="PANTHER" id="PTHR12689">
    <property type="entry name" value="A1 CISTRON SPLICING FACTOR AAR2-RELATED"/>
    <property type="match status" value="1"/>
</dbReference>
<dbReference type="InterPro" id="IPR033647">
    <property type="entry name" value="Aar2_N"/>
</dbReference>
<sequence>MTSAPYAVELDQDTAKELVRQGGTLLLLDVPEGTHLGIDQQSFVVGPKFKGVKMLPPGAHLVSYNAASKQGEFAPTTSFFVVLRPQAVVVRRWNTESELLDPMPDEDEVERYAAGVRRLDFDASLAPYDLRSYPRWKQLSQHITQALVAKLAPAGHGNISITAEAAPSAQQPPTAAEERLEAQLQRPCAQRTAPAGTESDAGPTAMETGAEERSQGGAGPSGRTAAASQGVGRCFYTHMPRLVKASGLTSEALTAANLDKSQLLDDLISKEYSGHELAILGETQFAFLAFLMGQSLEGFAQWKDIVHLMLGCEAAPLRTRSALFERFLGVLCAQLAHALPTGQAGSGRDQASPFGLPVMEELMADSFLKRLLARFFEMLHEAGGQVPAPLDQKARALQKLLDRQLGWRFGVAELDNEIEEEDEDAPVVVDLSDTVAL</sequence>
<name>A0AAW1R622_9CHLO</name>
<dbReference type="PANTHER" id="PTHR12689:SF4">
    <property type="entry name" value="PROTEIN AAR2 HOMOLOG"/>
    <property type="match status" value="1"/>
</dbReference>
<evidence type="ECO:0000256" key="1">
    <source>
        <dbReference type="ARBA" id="ARBA00006281"/>
    </source>
</evidence>
<dbReference type="CDD" id="cd13778">
    <property type="entry name" value="Aar2_C"/>
    <property type="match status" value="1"/>
</dbReference>
<gene>
    <name evidence="5" type="ORF">WJX72_005966</name>
</gene>
<evidence type="ECO:0000259" key="3">
    <source>
        <dbReference type="Pfam" id="PF05282"/>
    </source>
</evidence>
<keyword evidence="6" id="KW-1185">Reference proteome</keyword>
<proteinExistence type="inferred from homology"/>
<dbReference type="EMBL" id="JALJOR010000001">
    <property type="protein sequence ID" value="KAK9829455.1"/>
    <property type="molecule type" value="Genomic_DNA"/>
</dbReference>
<dbReference type="Pfam" id="PF05282">
    <property type="entry name" value="AAR2"/>
    <property type="match status" value="1"/>
</dbReference>
<feature type="domain" description="AAR2 C-terminal" evidence="3">
    <location>
        <begin position="236"/>
        <end position="409"/>
    </location>
</feature>
<dbReference type="InterPro" id="IPR038514">
    <property type="entry name" value="AAR2_C_sf"/>
</dbReference>
<reference evidence="5 6" key="1">
    <citation type="journal article" date="2024" name="Nat. Commun.">
        <title>Phylogenomics reveals the evolutionary origins of lichenization in chlorophyte algae.</title>
        <authorList>
            <person name="Puginier C."/>
            <person name="Libourel C."/>
            <person name="Otte J."/>
            <person name="Skaloud P."/>
            <person name="Haon M."/>
            <person name="Grisel S."/>
            <person name="Petersen M."/>
            <person name="Berrin J.G."/>
            <person name="Delaux P.M."/>
            <person name="Dal Grande F."/>
            <person name="Keller J."/>
        </authorList>
    </citation>
    <scope>NUCLEOTIDE SEQUENCE [LARGE SCALE GENOMIC DNA]</scope>
    <source>
        <strain evidence="5 6">SAG 2043</strain>
    </source>
</reference>
<dbReference type="InterPro" id="IPR033648">
    <property type="entry name" value="AAR2_C"/>
</dbReference>
<dbReference type="InterPro" id="IPR038516">
    <property type="entry name" value="AAR2_N_sf"/>
</dbReference>
<evidence type="ECO:0000256" key="2">
    <source>
        <dbReference type="SAM" id="MobiDB-lite"/>
    </source>
</evidence>
<feature type="region of interest" description="Disordered" evidence="2">
    <location>
        <begin position="165"/>
        <end position="225"/>
    </location>
</feature>
<evidence type="ECO:0008006" key="7">
    <source>
        <dbReference type="Google" id="ProtNLM"/>
    </source>
</evidence>
<dbReference type="Proteomes" id="UP001489004">
    <property type="component" value="Unassembled WGS sequence"/>
</dbReference>
<evidence type="ECO:0000313" key="6">
    <source>
        <dbReference type="Proteomes" id="UP001489004"/>
    </source>
</evidence>
<protein>
    <recommendedName>
        <fullName evidence="7">Protein AAR2 homolog</fullName>
    </recommendedName>
</protein>
<dbReference type="Gene3D" id="1.25.40.550">
    <property type="entry name" value="Aar2, C-terminal domain-like"/>
    <property type="match status" value="1"/>
</dbReference>
<dbReference type="AlphaFoldDB" id="A0AAW1R622"/>
<dbReference type="FunFam" id="2.60.34.20:FF:000001">
    <property type="entry name" value="protein AAR2 homolog"/>
    <property type="match status" value="1"/>
</dbReference>
<organism evidence="5 6">
    <name type="scientific">[Myrmecia] bisecta</name>
    <dbReference type="NCBI Taxonomy" id="41462"/>
    <lineage>
        <taxon>Eukaryota</taxon>
        <taxon>Viridiplantae</taxon>
        <taxon>Chlorophyta</taxon>
        <taxon>core chlorophytes</taxon>
        <taxon>Trebouxiophyceae</taxon>
        <taxon>Trebouxiales</taxon>
        <taxon>Trebouxiaceae</taxon>
        <taxon>Myrmecia</taxon>
    </lineage>
</organism>
<dbReference type="Pfam" id="PF20981">
    <property type="entry name" value="AAR2_1st"/>
    <property type="match status" value="1"/>
</dbReference>
<dbReference type="InterPro" id="IPR007946">
    <property type="entry name" value="AAR2"/>
</dbReference>
<comment type="caution">
    <text evidence="5">The sequence shown here is derived from an EMBL/GenBank/DDBJ whole genome shotgun (WGS) entry which is preliminary data.</text>
</comment>
<dbReference type="Gene3D" id="2.60.34.20">
    <property type="match status" value="1"/>
</dbReference>
<feature type="domain" description="AAR2 N-terminal" evidence="4">
    <location>
        <begin position="21"/>
        <end position="153"/>
    </location>
</feature>
<feature type="compositionally biased region" description="Low complexity" evidence="2">
    <location>
        <begin position="165"/>
        <end position="175"/>
    </location>
</feature>
<dbReference type="CDD" id="cd13777">
    <property type="entry name" value="Aar2_N"/>
    <property type="match status" value="1"/>
</dbReference>
<comment type="similarity">
    <text evidence="1">Belongs to the AAR2 family.</text>
</comment>
<evidence type="ECO:0000313" key="5">
    <source>
        <dbReference type="EMBL" id="KAK9829455.1"/>
    </source>
</evidence>
<dbReference type="GO" id="GO:0000244">
    <property type="term" value="P:spliceosomal tri-snRNP complex assembly"/>
    <property type="evidence" value="ECO:0007669"/>
    <property type="project" value="TreeGrafter"/>
</dbReference>
<accession>A0AAW1R622</accession>
<evidence type="ECO:0000259" key="4">
    <source>
        <dbReference type="Pfam" id="PF20981"/>
    </source>
</evidence>